<sequence length="772" mass="87253">MVKATKQTKKFVSSGKLKQTIEKRRKYQQVQKKVAGRELRKAAKEKHGKGKHADEDSDEEDEEDADLIVESDEDSGSKKNKGKGKAVDEDRELEDGGALNADDEDDGEDTISSIGEEDFDLDDAAEGEELDDPDVDAAEMAKQLAELEKKDPEFYKYLRENDADLLTFGQEEEEAPVKKSKKHSKAQAVEESEDDEEMDYDGADSDSDEEEPEFDGIPAAAEPEKISVTMKMLRGWQRAMIEQKSLRSLRKMVLAFRAAAHMNEEGDENFETRYKVDSALVFNKLILTALKFTPVVLAKHIPFKELPSGRFKVSKVPKSQARPPLFIKSHFSTLMFLIKSLPATSNASEEESDASSLLLTAVSESTKLLPWVMDNKKQLKAYLKLLLDLWSSAADNVRIACFLAVRKVYKAGDESIKELCLKNIYSALLPPLRLTSAHTLPALNLMKNTAAELYQLDPEISYTHAFGYIRMLAVHLRGVVRSGQADKEAFRAVYNWQFVHCLDFWSLVLAGSCDKEKVMEAGGQASALEPLIYPLVQIAIGVIRLVPTSRWFPLRFHVLHALLRITARTGNYVPLAPFLLEILESVEFKRANPKNASLKPLDLEYVIKAPASYPKTKIYQETLAEELVYLLGEFHAVMSTNIAFPEMTIPVVFMLKRYLKKGGASGKVNNQLKTLVEKIEVTRQWVEKKRRGVTFAPNDRADVEAFLEGVPITETPIGSWMRLQKKVRDQKRKEIEMAQREENKRAPVASDTEEEEEEEEDEDEDEEMEDDE</sequence>
<evidence type="ECO:0000313" key="1">
    <source>
        <dbReference type="EMBL" id="KAJ9094837.1"/>
    </source>
</evidence>
<protein>
    <submittedName>
        <fullName evidence="1">Uncharacterized protein</fullName>
    </submittedName>
</protein>
<evidence type="ECO:0000313" key="2">
    <source>
        <dbReference type="Proteomes" id="UP001230649"/>
    </source>
</evidence>
<comment type="caution">
    <text evidence="1">The sequence shown here is derived from an EMBL/GenBank/DDBJ whole genome shotgun (WGS) entry which is preliminary data.</text>
</comment>
<gene>
    <name evidence="1" type="ORF">QFC20_006815</name>
</gene>
<dbReference type="Proteomes" id="UP001230649">
    <property type="component" value="Unassembled WGS sequence"/>
</dbReference>
<reference evidence="1" key="1">
    <citation type="submission" date="2023-04" db="EMBL/GenBank/DDBJ databases">
        <title>Draft Genome sequencing of Naganishia species isolated from polar environments using Oxford Nanopore Technology.</title>
        <authorList>
            <person name="Leo P."/>
            <person name="Venkateswaran K."/>
        </authorList>
    </citation>
    <scope>NUCLEOTIDE SEQUENCE</scope>
    <source>
        <strain evidence="1">MNA-CCFEE 5262</strain>
    </source>
</reference>
<organism evidence="1 2">
    <name type="scientific">Naganishia adeliensis</name>
    <dbReference type="NCBI Taxonomy" id="92952"/>
    <lineage>
        <taxon>Eukaryota</taxon>
        <taxon>Fungi</taxon>
        <taxon>Dikarya</taxon>
        <taxon>Basidiomycota</taxon>
        <taxon>Agaricomycotina</taxon>
        <taxon>Tremellomycetes</taxon>
        <taxon>Filobasidiales</taxon>
        <taxon>Filobasidiaceae</taxon>
        <taxon>Naganishia</taxon>
    </lineage>
</organism>
<accession>A0ACC2V6C7</accession>
<name>A0ACC2V6C7_9TREE</name>
<proteinExistence type="predicted"/>
<dbReference type="EMBL" id="JASBWS010000133">
    <property type="protein sequence ID" value="KAJ9094837.1"/>
    <property type="molecule type" value="Genomic_DNA"/>
</dbReference>
<keyword evidence="2" id="KW-1185">Reference proteome</keyword>